<protein>
    <submittedName>
        <fullName evidence="9">Eukaryotic translation initiation factor 4 gamma, 1</fullName>
    </submittedName>
</protein>
<feature type="compositionally biased region" description="Polar residues" evidence="6">
    <location>
        <begin position="1069"/>
        <end position="1096"/>
    </location>
</feature>
<keyword evidence="3" id="KW-0597">Phosphoprotein</keyword>
<dbReference type="EMBL" id="BMAT01001832">
    <property type="protein sequence ID" value="GFR93186.1"/>
    <property type="molecule type" value="Genomic_DNA"/>
</dbReference>
<feature type="region of interest" description="Disordered" evidence="6">
    <location>
        <begin position="1551"/>
        <end position="1597"/>
    </location>
</feature>
<feature type="compositionally biased region" description="Basic residues" evidence="6">
    <location>
        <begin position="928"/>
        <end position="940"/>
    </location>
</feature>
<dbReference type="InterPro" id="IPR016024">
    <property type="entry name" value="ARM-type_fold"/>
</dbReference>
<feature type="compositionally biased region" description="Polar residues" evidence="6">
    <location>
        <begin position="590"/>
        <end position="604"/>
    </location>
</feature>
<evidence type="ECO:0000256" key="1">
    <source>
        <dbReference type="ARBA" id="ARBA00005775"/>
    </source>
</evidence>
<feature type="compositionally biased region" description="Low complexity" evidence="6">
    <location>
        <begin position="285"/>
        <end position="294"/>
    </location>
</feature>
<feature type="compositionally biased region" description="Polar residues" evidence="6">
    <location>
        <begin position="494"/>
        <end position="503"/>
    </location>
</feature>
<evidence type="ECO:0000313" key="10">
    <source>
        <dbReference type="Proteomes" id="UP000762676"/>
    </source>
</evidence>
<feature type="region of interest" description="Disordered" evidence="6">
    <location>
        <begin position="858"/>
        <end position="889"/>
    </location>
</feature>
<organism evidence="9 10">
    <name type="scientific">Elysia marginata</name>
    <dbReference type="NCBI Taxonomy" id="1093978"/>
    <lineage>
        <taxon>Eukaryota</taxon>
        <taxon>Metazoa</taxon>
        <taxon>Spiralia</taxon>
        <taxon>Lophotrochozoa</taxon>
        <taxon>Mollusca</taxon>
        <taxon>Gastropoda</taxon>
        <taxon>Heterobranchia</taxon>
        <taxon>Euthyneura</taxon>
        <taxon>Panpulmonata</taxon>
        <taxon>Sacoglossa</taxon>
        <taxon>Placobranchoidea</taxon>
        <taxon>Plakobranchidae</taxon>
        <taxon>Elysia</taxon>
    </lineage>
</organism>
<feature type="compositionally biased region" description="Pro residues" evidence="6">
    <location>
        <begin position="316"/>
        <end position="325"/>
    </location>
</feature>
<dbReference type="GO" id="GO:0016281">
    <property type="term" value="C:eukaryotic translation initiation factor 4F complex"/>
    <property type="evidence" value="ECO:0007669"/>
    <property type="project" value="TreeGrafter"/>
</dbReference>
<dbReference type="PANTHER" id="PTHR23253">
    <property type="entry name" value="EUKARYOTIC TRANSLATION INITIATION FACTOR 4 GAMMA"/>
    <property type="match status" value="1"/>
</dbReference>
<feature type="compositionally biased region" description="Low complexity" evidence="6">
    <location>
        <begin position="1631"/>
        <end position="1650"/>
    </location>
</feature>
<dbReference type="GO" id="GO:0006417">
    <property type="term" value="P:regulation of translation"/>
    <property type="evidence" value="ECO:0007669"/>
    <property type="project" value="UniProtKB-KW"/>
</dbReference>
<accession>A0AAV4H8W3</accession>
<feature type="compositionally biased region" description="Basic and acidic residues" evidence="6">
    <location>
        <begin position="513"/>
        <end position="524"/>
    </location>
</feature>
<feature type="compositionally biased region" description="Polar residues" evidence="6">
    <location>
        <begin position="265"/>
        <end position="278"/>
    </location>
</feature>
<keyword evidence="10" id="KW-1185">Reference proteome</keyword>
<evidence type="ECO:0000256" key="6">
    <source>
        <dbReference type="SAM" id="MobiDB-lite"/>
    </source>
</evidence>
<dbReference type="SUPFAM" id="SSF48371">
    <property type="entry name" value="ARM repeat"/>
    <property type="match status" value="3"/>
</dbReference>
<proteinExistence type="inferred from homology"/>
<comment type="similarity">
    <text evidence="1">Belongs to the eukaryotic initiation factor 4G family.</text>
</comment>
<dbReference type="PROSITE" id="PS51363">
    <property type="entry name" value="W2"/>
    <property type="match status" value="1"/>
</dbReference>
<evidence type="ECO:0000256" key="3">
    <source>
        <dbReference type="ARBA" id="ARBA00022553"/>
    </source>
</evidence>
<sequence length="2138" mass="234710">MRAIEEWAKSSAPHHWLAVQSGLGDCYYYRTNRAALSGGFEFIASQQPLLPYQAYGSAVNEVRGQPGNGARGGPPQQTMHQGGAAFYQQQPGGTMRPPQQGQVNQQALPLQYFISAAGMQNNMRTTRAHHPTQTPAMVYIPQAPFPANNVVMYQQRPQMNPGYYTSVPQNTYPTLYFPPSGGPNGQWQGPRMPTAGPAPARPVREKKIIEIKDPNTGKNVTEELINRAQAEHTEPEEEPPQNSSNQEISKLFTRMVAESLKSPEDSNASGASDSSQMASIPPQGPGVQSSQQYQQPPPSAAQQPPPPMIRPGHPGMAPPRMPPPSHIMHPRPGMMPQQQQGQPPATPPHDMMMNFTRPPPPLRQPTPAQVYSTAQQHLVRQQQQQPVHQHQQQMLPQGLRQPNVPVLPNQVPVQQPQQQQAPVQPQVQQHQTPQPEGSSAVPTVAPAAPAPLVSEQPSPATVSQTPKEESVSQPPAENIPAVKAPSPPVKEETPQPQAPSQPVQKEPTPPAEEVGKVPEGKEDMPQGASNRGAKDGRKGKKNKRDFNTKDIGGSDMDAFIDNEGSQSSSKKGASLQNGDVRPANGAAVVEQQSKQQPQPTNSLTRDPKNPWNVRPPSLVSSSSSLNTGAKSGSHLVTATPSGAKGCVENLKKEEAEGRFHGDVNLSSNKAVNSTKVLARNGKTELVKMVLVGKGKNEQGSGKFTIPLYPSSDEKESSSGEIVDVVCSIGISKQSSFQEECQKEMELYSHEKQIFDDAMARAVAPHLSALPKQPPPTFPHYLVNPIVFPILQYVPPGGVVQVLPALQAGQVCGEIHTDVSNVDAVNRSLNASSTTKHEATSSEQSGKQLAVGAQSENATLNNKNSLSPSNGLAADSDTHMLDKGNEECHGDGATAAIEEKEVAEGFPELQKSRESQRQAESTAQVESKHKLKKKKKRKGRKSPPFPKSKQNAVEEKENGNTSKPPLPSSSAERQVSVEKPASQQQEAKSVEQGVANDSPIPPAAPVAKEDSCNEKLSQNDDNDSSATEEKTSSPEETPDAVVPAEPVPEQKAPVAALRAEDKKPEDAAPATNQNQDVVESSDIQQEQSVAHSVSTPKISVVPSDNIRTVSDSKEKSNDLKSKTPVNDENVPPKELSLRPNMEDAQPDPPSREDSVEAPSKTPTEKPGAAVKKEGKDKLQYDRAYLMELRECPSSQTKPEGLPNLEIILDRPVNRAASGTSPDFTPNFFQPSTPQRHPQQMGKSASRGRARPGEMPMPQRIIKSVSIQNDVKALHQSEKPWKPSQKQIAAGEISTKVENLESKALFILNRLTPTNFASLSDEMIGLKITDYEQLEQLVKIFFDKVTLETKFVEAYAKLCKKMCSLKVPPPQGMKENQASFRVLLLTKCQKEFESDKTVVFEDPEEKRKKLEAELPDGPEKADKIETTLYHMKLRRLKFYGNIRFIGELFKLSMLTENIMHDCIFGLLKARDDESLLSLCQLITTVGSILDTDKAKQRMDQYFNQMVKIAEERKSRIKFTLKDAIELRQNNWVPRKEQTGPKKIDEVRQDFHQEQQTKQFLQNQPPPPRNDPQPGSRRGSRQRQEEKPSDDGWNTVGSKSIRIDASKMKFSKSVVDENIQLGPGGGMNKFSMWSRGSGAAAQSAQDSPASRPANRFSALPSEEDRRFQRSPSRGEGGGMGNRGLRPNTAGHGRGKMIGRSSIEGERRDALASARSIVGGRSQNSSRDNSWNRDDRRSLGPRSSGERDSMGPPRTITLRPSAERGPPPPSAPAPSSAFGNVKKAATKTADEMEHSAKTIMDEYLNIQDMKEAKLCLMELEGQPYLHMFISASMNNVLERSDKDRTLTGQFFQEMLKDNLISLDKFIKGLGEVLEFAEDMVIDIPKMWTNLAQLMTPTLVGGSMPWTKLKPTLEAQLSAECSAKLIAEILLIAKTLVSEAEVAKMWKSSGLSWEAFLPADRVSDFIQMRKLEFLQGAADATSPTSGQVNGDAITADLVKMIKEAKPNSDIEGYIKNKVPRDVNEKLLVRLLMTAVIKASLSATLKPNMEVVANRQELLQKYIKTPDLELQALYAIQALMHRLEHPGGVIDTVFEALYNEEVVSEEAFKQWEVSTEEQEGKGTCCKQLTRFFAWLRENEDLEAS</sequence>
<dbReference type="PANTHER" id="PTHR23253:SF78">
    <property type="entry name" value="EUKARYOTIC TRANSLATION INITIATION FACTOR 4G1, ISOFORM B-RELATED"/>
    <property type="match status" value="1"/>
</dbReference>
<feature type="region of interest" description="Disordered" evidence="6">
    <location>
        <begin position="63"/>
        <end position="83"/>
    </location>
</feature>
<gene>
    <name evidence="9" type="ORF">ElyMa_000885900</name>
</gene>
<comment type="caution">
    <text evidence="9">The sequence shown here is derived from an EMBL/GenBank/DDBJ whole genome shotgun (WGS) entry which is preliminary data.</text>
</comment>
<feature type="compositionally biased region" description="Polar residues" evidence="6">
    <location>
        <begin position="858"/>
        <end position="869"/>
    </location>
</feature>
<dbReference type="Gene3D" id="1.25.40.180">
    <property type="match status" value="3"/>
</dbReference>
<dbReference type="GO" id="GO:0003729">
    <property type="term" value="F:mRNA binding"/>
    <property type="evidence" value="ECO:0007669"/>
    <property type="project" value="TreeGrafter"/>
</dbReference>
<feature type="domain" description="W2" evidence="7">
    <location>
        <begin position="1954"/>
        <end position="2138"/>
    </location>
</feature>
<evidence type="ECO:0000256" key="4">
    <source>
        <dbReference type="ARBA" id="ARBA00022845"/>
    </source>
</evidence>
<feature type="compositionally biased region" description="Polar residues" evidence="6">
    <location>
        <begin position="1216"/>
        <end position="1241"/>
    </location>
</feature>
<feature type="compositionally biased region" description="Polar residues" evidence="6">
    <location>
        <begin position="626"/>
        <end position="640"/>
    </location>
</feature>
<name>A0AAV4H8W3_9GAST</name>
<dbReference type="SMART" id="SM00543">
    <property type="entry name" value="MIF4G"/>
    <property type="match status" value="1"/>
</dbReference>
<evidence type="ECO:0000259" key="7">
    <source>
        <dbReference type="PROSITE" id="PS51363"/>
    </source>
</evidence>
<evidence type="ECO:0000259" key="8">
    <source>
        <dbReference type="PROSITE" id="PS51366"/>
    </source>
</evidence>
<feature type="compositionally biased region" description="Low complexity" evidence="6">
    <location>
        <begin position="1038"/>
        <end position="1055"/>
    </location>
</feature>
<feature type="region of interest" description="Disordered" evidence="6">
    <location>
        <begin position="1627"/>
        <end position="1788"/>
    </location>
</feature>
<feature type="compositionally biased region" description="Polar residues" evidence="6">
    <location>
        <begin position="563"/>
        <end position="577"/>
    </location>
</feature>
<dbReference type="InterPro" id="IPR003307">
    <property type="entry name" value="W2_domain"/>
</dbReference>
<feature type="compositionally biased region" description="Polar residues" evidence="6">
    <location>
        <begin position="455"/>
        <end position="475"/>
    </location>
</feature>
<feature type="compositionally biased region" description="Basic and acidic residues" evidence="6">
    <location>
        <begin position="1726"/>
        <end position="1745"/>
    </location>
</feature>
<keyword evidence="5" id="KW-0648">Protein biosynthesis</keyword>
<dbReference type="PROSITE" id="PS51366">
    <property type="entry name" value="MI"/>
    <property type="match status" value="1"/>
</dbReference>
<feature type="region of interest" description="Disordered" evidence="6">
    <location>
        <begin position="261"/>
        <end position="643"/>
    </location>
</feature>
<evidence type="ECO:0000313" key="9">
    <source>
        <dbReference type="EMBL" id="GFR93186.1"/>
    </source>
</evidence>
<dbReference type="Pfam" id="PF02020">
    <property type="entry name" value="W2"/>
    <property type="match status" value="1"/>
</dbReference>
<feature type="domain" description="MI" evidence="8">
    <location>
        <begin position="1787"/>
        <end position="1909"/>
    </location>
</feature>
<reference evidence="9 10" key="1">
    <citation type="journal article" date="2021" name="Elife">
        <title>Chloroplast acquisition without the gene transfer in kleptoplastic sea slugs, Plakobranchus ocellatus.</title>
        <authorList>
            <person name="Maeda T."/>
            <person name="Takahashi S."/>
            <person name="Yoshida T."/>
            <person name="Shimamura S."/>
            <person name="Takaki Y."/>
            <person name="Nagai Y."/>
            <person name="Toyoda A."/>
            <person name="Suzuki Y."/>
            <person name="Arimoto A."/>
            <person name="Ishii H."/>
            <person name="Satoh N."/>
            <person name="Nishiyama T."/>
            <person name="Hasebe M."/>
            <person name="Maruyama T."/>
            <person name="Minagawa J."/>
            <person name="Obokata J."/>
            <person name="Shigenobu S."/>
        </authorList>
    </citation>
    <scope>NUCLEOTIDE SEQUENCE [LARGE SCALE GENOMIC DNA]</scope>
</reference>
<feature type="compositionally biased region" description="Basic and acidic residues" evidence="6">
    <location>
        <begin position="875"/>
        <end position="889"/>
    </location>
</feature>
<feature type="compositionally biased region" description="Polar residues" evidence="6">
    <location>
        <begin position="958"/>
        <end position="972"/>
    </location>
</feature>
<feature type="region of interest" description="Disordered" evidence="6">
    <location>
        <begin position="904"/>
        <end position="1175"/>
    </location>
</feature>
<dbReference type="SMART" id="SM00544">
    <property type="entry name" value="MA3"/>
    <property type="match status" value="1"/>
</dbReference>
<dbReference type="InterPro" id="IPR003891">
    <property type="entry name" value="Initiation_fac_eIF4g_MI"/>
</dbReference>
<keyword evidence="2 9" id="KW-0396">Initiation factor</keyword>
<feature type="compositionally biased region" description="Basic and acidic residues" evidence="6">
    <location>
        <begin position="1109"/>
        <end position="1120"/>
    </location>
</feature>
<dbReference type="InterPro" id="IPR003890">
    <property type="entry name" value="MIF4G-like_typ-3"/>
</dbReference>
<feature type="region of interest" description="Disordered" evidence="6">
    <location>
        <begin position="1216"/>
        <end position="1253"/>
    </location>
</feature>
<dbReference type="CDD" id="cd11559">
    <property type="entry name" value="W2_eIF4G1_like"/>
    <property type="match status" value="1"/>
</dbReference>
<evidence type="ECO:0000256" key="5">
    <source>
        <dbReference type="ARBA" id="ARBA00022917"/>
    </source>
</evidence>
<dbReference type="Pfam" id="PF02847">
    <property type="entry name" value="MA3"/>
    <property type="match status" value="1"/>
</dbReference>
<dbReference type="Pfam" id="PF02854">
    <property type="entry name" value="MIF4G"/>
    <property type="match status" value="1"/>
</dbReference>
<feature type="region of interest" description="Disordered" evidence="6">
    <location>
        <begin position="180"/>
        <end position="201"/>
    </location>
</feature>
<dbReference type="Proteomes" id="UP000762676">
    <property type="component" value="Unassembled WGS sequence"/>
</dbReference>
<feature type="compositionally biased region" description="Pro residues" evidence="6">
    <location>
        <begin position="295"/>
        <end position="309"/>
    </location>
</feature>
<feature type="compositionally biased region" description="Low complexity" evidence="6">
    <location>
        <begin position="375"/>
        <end position="454"/>
    </location>
</feature>
<dbReference type="FunFam" id="1.25.40.180:FF:000042">
    <property type="entry name" value="Eukaryotic translation initiation factor 4 gamma"/>
    <property type="match status" value="1"/>
</dbReference>
<evidence type="ECO:0000256" key="2">
    <source>
        <dbReference type="ARBA" id="ARBA00022540"/>
    </source>
</evidence>
<dbReference type="GO" id="GO:0003743">
    <property type="term" value="F:translation initiation factor activity"/>
    <property type="evidence" value="ECO:0007669"/>
    <property type="project" value="UniProtKB-KW"/>
</dbReference>
<keyword evidence="4" id="KW-0810">Translation regulation</keyword>
<feature type="compositionally biased region" description="Low complexity" evidence="6">
    <location>
        <begin position="326"/>
        <end position="343"/>
    </location>
</feature>
<dbReference type="SMART" id="SM00515">
    <property type="entry name" value="eIF5C"/>
    <property type="match status" value="1"/>
</dbReference>